<name>A0AAP2DSZ5_9BACT</name>
<dbReference type="Gene3D" id="1.10.1200.10">
    <property type="entry name" value="ACP-like"/>
    <property type="match status" value="1"/>
</dbReference>
<comment type="caution">
    <text evidence="2">The sequence shown here is derived from an EMBL/GenBank/DDBJ whole genome shotgun (WGS) entry which is preliminary data.</text>
</comment>
<dbReference type="PROSITE" id="PS50075">
    <property type="entry name" value="CARRIER"/>
    <property type="match status" value="1"/>
</dbReference>
<dbReference type="InterPro" id="IPR036736">
    <property type="entry name" value="ACP-like_sf"/>
</dbReference>
<organism evidence="2 3">
    <name type="scientific">Chryseosolibacter histidini</name>
    <dbReference type="NCBI Taxonomy" id="2782349"/>
    <lineage>
        <taxon>Bacteria</taxon>
        <taxon>Pseudomonadati</taxon>
        <taxon>Bacteroidota</taxon>
        <taxon>Cytophagia</taxon>
        <taxon>Cytophagales</taxon>
        <taxon>Chryseotaleaceae</taxon>
        <taxon>Chryseosolibacter</taxon>
    </lineage>
</organism>
<sequence length="77" mass="9031">MKDKFIESFKEALEIDRPITMSDKFRDYDEWNSLGRLSLIANLDDQFDVTIEDEVFQKLITVEDLFNEVAKRAAAKN</sequence>
<dbReference type="InterPro" id="IPR009081">
    <property type="entry name" value="PP-bd_ACP"/>
</dbReference>
<dbReference type="RefSeq" id="WP_254169202.1">
    <property type="nucleotide sequence ID" value="NZ_JAHESF010000042.1"/>
</dbReference>
<dbReference type="Pfam" id="PF00550">
    <property type="entry name" value="PP-binding"/>
    <property type="match status" value="1"/>
</dbReference>
<dbReference type="EMBL" id="JAHESF010000042">
    <property type="protein sequence ID" value="MBT1700512.1"/>
    <property type="molecule type" value="Genomic_DNA"/>
</dbReference>
<dbReference type="SUPFAM" id="SSF47336">
    <property type="entry name" value="ACP-like"/>
    <property type="match status" value="1"/>
</dbReference>
<evidence type="ECO:0000259" key="1">
    <source>
        <dbReference type="PROSITE" id="PS50075"/>
    </source>
</evidence>
<reference evidence="2 3" key="1">
    <citation type="submission" date="2021-05" db="EMBL/GenBank/DDBJ databases">
        <title>A Polyphasic approach of four new species of the genus Ohtaekwangia: Ohtaekwangia histidinii sp. nov., Ohtaekwangia cretensis sp. nov., Ohtaekwangia indiensis sp. nov., Ohtaekwangia reichenbachii sp. nov. from diverse environment.</title>
        <authorList>
            <person name="Octaviana S."/>
        </authorList>
    </citation>
    <scope>NUCLEOTIDE SEQUENCE [LARGE SCALE GENOMIC DNA]</scope>
    <source>
        <strain evidence="2 3">PWU4</strain>
    </source>
</reference>
<dbReference type="AlphaFoldDB" id="A0AAP2DSZ5"/>
<evidence type="ECO:0000313" key="2">
    <source>
        <dbReference type="EMBL" id="MBT1700512.1"/>
    </source>
</evidence>
<proteinExistence type="predicted"/>
<accession>A0AAP2DSZ5</accession>
<feature type="domain" description="Carrier" evidence="1">
    <location>
        <begin position="1"/>
        <end position="73"/>
    </location>
</feature>
<keyword evidence="3" id="KW-1185">Reference proteome</keyword>
<protein>
    <submittedName>
        <fullName evidence="2">Acyl carrier protein</fullName>
    </submittedName>
</protein>
<evidence type="ECO:0000313" key="3">
    <source>
        <dbReference type="Proteomes" id="UP001319200"/>
    </source>
</evidence>
<dbReference type="Proteomes" id="UP001319200">
    <property type="component" value="Unassembled WGS sequence"/>
</dbReference>
<gene>
    <name evidence="2" type="ORF">KK083_26730</name>
</gene>